<sequence>MRSFTNGSGFELRHIVDNFPWGNFHNGTVVDVGGSQGFVCFAIGRKFPTLSFVVQDLEPVIEAAKKEVPADDEVGKRVSFMAHDFITPQPIHGADVYIFRWIFHNWSDKYCVRILKNLIPALKPGAKIVVNDTVLPQPGVLSNWQESRIRSTDLTMKEIQNSRERELDDWVQLFKTADPRFQFEGAMQPDGSDLWILTAEWKGD</sequence>
<dbReference type="PROSITE" id="PS51683">
    <property type="entry name" value="SAM_OMT_II"/>
    <property type="match status" value="1"/>
</dbReference>
<evidence type="ECO:0000259" key="4">
    <source>
        <dbReference type="Pfam" id="PF00891"/>
    </source>
</evidence>
<protein>
    <submittedName>
        <fullName evidence="5">Putative o-protein</fullName>
    </submittedName>
</protein>
<dbReference type="OMA" id="RETFNAH"/>
<proteinExistence type="predicted"/>
<dbReference type="Gene3D" id="3.40.50.150">
    <property type="entry name" value="Vaccinia Virus protein VP39"/>
    <property type="match status" value="1"/>
</dbReference>
<dbReference type="Pfam" id="PF00891">
    <property type="entry name" value="Methyltransf_2"/>
    <property type="match status" value="1"/>
</dbReference>
<dbReference type="SUPFAM" id="SSF53335">
    <property type="entry name" value="S-adenosyl-L-methionine-dependent methyltransferases"/>
    <property type="match status" value="1"/>
</dbReference>
<feature type="domain" description="O-methyltransferase C-terminal" evidence="4">
    <location>
        <begin position="27"/>
        <end position="177"/>
    </location>
</feature>
<evidence type="ECO:0000256" key="1">
    <source>
        <dbReference type="ARBA" id="ARBA00022603"/>
    </source>
</evidence>
<reference evidence="6" key="1">
    <citation type="journal article" date="2013" name="Genome Announc.">
        <title>Draft genome sequence of the grapevine dieback fungus Eutypa lata UCR-EL1.</title>
        <authorList>
            <person name="Blanco-Ulate B."/>
            <person name="Rolshausen P.E."/>
            <person name="Cantu D."/>
        </authorList>
    </citation>
    <scope>NUCLEOTIDE SEQUENCE [LARGE SCALE GENOMIC DNA]</scope>
    <source>
        <strain evidence="6">UCR-EL1</strain>
    </source>
</reference>
<dbReference type="AlphaFoldDB" id="M7TQK8"/>
<keyword evidence="3" id="KW-0949">S-adenosyl-L-methionine</keyword>
<evidence type="ECO:0000313" key="5">
    <source>
        <dbReference type="EMBL" id="EMR68985.1"/>
    </source>
</evidence>
<dbReference type="HOGENOM" id="CLU_005533_6_0_1"/>
<keyword evidence="6" id="KW-1185">Reference proteome</keyword>
<name>M7TQK8_EUTLA</name>
<organism evidence="5 6">
    <name type="scientific">Eutypa lata (strain UCR-EL1)</name>
    <name type="common">Grapevine dieback disease fungus</name>
    <name type="synonym">Eutypa armeniacae</name>
    <dbReference type="NCBI Taxonomy" id="1287681"/>
    <lineage>
        <taxon>Eukaryota</taxon>
        <taxon>Fungi</taxon>
        <taxon>Dikarya</taxon>
        <taxon>Ascomycota</taxon>
        <taxon>Pezizomycotina</taxon>
        <taxon>Sordariomycetes</taxon>
        <taxon>Xylariomycetidae</taxon>
        <taxon>Xylariales</taxon>
        <taxon>Diatrypaceae</taxon>
        <taxon>Eutypa</taxon>
    </lineage>
</organism>
<dbReference type="Proteomes" id="UP000012174">
    <property type="component" value="Unassembled WGS sequence"/>
</dbReference>
<evidence type="ECO:0000313" key="6">
    <source>
        <dbReference type="Proteomes" id="UP000012174"/>
    </source>
</evidence>
<dbReference type="KEGG" id="ela:UCREL1_4003"/>
<keyword evidence="2" id="KW-0808">Transferase</keyword>
<evidence type="ECO:0000256" key="2">
    <source>
        <dbReference type="ARBA" id="ARBA00022679"/>
    </source>
</evidence>
<dbReference type="GO" id="GO:0008171">
    <property type="term" value="F:O-methyltransferase activity"/>
    <property type="evidence" value="ECO:0007669"/>
    <property type="project" value="InterPro"/>
</dbReference>
<dbReference type="eggNOG" id="KOG3178">
    <property type="taxonomic scope" value="Eukaryota"/>
</dbReference>
<dbReference type="EMBL" id="KB706145">
    <property type="protein sequence ID" value="EMR68985.1"/>
    <property type="molecule type" value="Genomic_DNA"/>
</dbReference>
<dbReference type="InterPro" id="IPR001077">
    <property type="entry name" value="COMT_C"/>
</dbReference>
<dbReference type="InterPro" id="IPR016461">
    <property type="entry name" value="COMT-like"/>
</dbReference>
<gene>
    <name evidence="5" type="ORF">UCREL1_4003</name>
</gene>
<dbReference type="InterPro" id="IPR029063">
    <property type="entry name" value="SAM-dependent_MTases_sf"/>
</dbReference>
<dbReference type="PANTHER" id="PTHR43712">
    <property type="entry name" value="PUTATIVE (AFU_ORTHOLOGUE AFUA_4G14580)-RELATED"/>
    <property type="match status" value="1"/>
</dbReference>
<evidence type="ECO:0000256" key="3">
    <source>
        <dbReference type="ARBA" id="ARBA00022691"/>
    </source>
</evidence>
<accession>M7TQK8</accession>
<dbReference type="OrthoDB" id="1606438at2759"/>
<dbReference type="GO" id="GO:0032259">
    <property type="term" value="P:methylation"/>
    <property type="evidence" value="ECO:0007669"/>
    <property type="project" value="UniProtKB-KW"/>
</dbReference>
<keyword evidence="1" id="KW-0489">Methyltransferase</keyword>
<dbReference type="PANTHER" id="PTHR43712:SF16">
    <property type="entry name" value="O-METHYLTRANSFERASE ELCB"/>
    <property type="match status" value="1"/>
</dbReference>